<gene>
    <name evidence="1" type="ORF">Fot_41212</name>
</gene>
<name>A0ABD1RHN0_9LAMI</name>
<evidence type="ECO:0000313" key="1">
    <source>
        <dbReference type="EMBL" id="KAL2487920.1"/>
    </source>
</evidence>
<organism evidence="1 2">
    <name type="scientific">Forsythia ovata</name>
    <dbReference type="NCBI Taxonomy" id="205694"/>
    <lineage>
        <taxon>Eukaryota</taxon>
        <taxon>Viridiplantae</taxon>
        <taxon>Streptophyta</taxon>
        <taxon>Embryophyta</taxon>
        <taxon>Tracheophyta</taxon>
        <taxon>Spermatophyta</taxon>
        <taxon>Magnoliopsida</taxon>
        <taxon>eudicotyledons</taxon>
        <taxon>Gunneridae</taxon>
        <taxon>Pentapetalae</taxon>
        <taxon>asterids</taxon>
        <taxon>lamiids</taxon>
        <taxon>Lamiales</taxon>
        <taxon>Oleaceae</taxon>
        <taxon>Forsythieae</taxon>
        <taxon>Forsythia</taxon>
    </lineage>
</organism>
<dbReference type="EMBL" id="JBFOLJ010000012">
    <property type="protein sequence ID" value="KAL2487920.1"/>
    <property type="molecule type" value="Genomic_DNA"/>
</dbReference>
<reference evidence="2" key="1">
    <citation type="submission" date="2024-07" db="EMBL/GenBank/DDBJ databases">
        <title>Two chromosome-level genome assemblies of Korean endemic species Abeliophyllum distichum and Forsythia ovata (Oleaceae).</title>
        <authorList>
            <person name="Jang H."/>
        </authorList>
    </citation>
    <scope>NUCLEOTIDE SEQUENCE [LARGE SCALE GENOMIC DNA]</scope>
</reference>
<keyword evidence="2" id="KW-1185">Reference proteome</keyword>
<dbReference type="AlphaFoldDB" id="A0ABD1RHN0"/>
<accession>A0ABD1RHN0</accession>
<proteinExistence type="predicted"/>
<evidence type="ECO:0000313" key="2">
    <source>
        <dbReference type="Proteomes" id="UP001604277"/>
    </source>
</evidence>
<comment type="caution">
    <text evidence="1">The sequence shown here is derived from an EMBL/GenBank/DDBJ whole genome shotgun (WGS) entry which is preliminary data.</text>
</comment>
<dbReference type="Proteomes" id="UP001604277">
    <property type="component" value="Unassembled WGS sequence"/>
</dbReference>
<protein>
    <submittedName>
        <fullName evidence="1">Uncharacterized protein</fullName>
    </submittedName>
</protein>
<sequence length="288" mass="32476">MGSKAIDLNCVVLNSNCRPTPSPFSISPRPYVELISGTELNPSNWELINLLVSPKVHRRLEVTWEEIFRQRRFDSRVGQIFTEILWEFVLGVGLLALSLNSLSLVHIPQFTTRLVKGPLTQDNSSAVEYLLVLKLIGLDIEDASFATDQTERHLKVGNTCYESYDSSAKRHLLAEKLGGIKRSSERSSKYKQVLINSWVHSDTWTKSNNEKKIDRRNNGEKRMKYTVPATRAHPSIYNPPGQEASDIGGGNFAFGTFPLSKEVKPTLVGDLIDLEVLYEFVDKYSESS</sequence>